<reference evidence="1" key="1">
    <citation type="journal article" date="2020" name="Nature">
        <title>Giant virus diversity and host interactions through global metagenomics.</title>
        <authorList>
            <person name="Schulz F."/>
            <person name="Roux S."/>
            <person name="Paez-Espino D."/>
            <person name="Jungbluth S."/>
            <person name="Walsh D.A."/>
            <person name="Denef V.J."/>
            <person name="McMahon K.D."/>
            <person name="Konstantinidis K.T."/>
            <person name="Eloe-Fadrosh E.A."/>
            <person name="Kyrpides N.C."/>
            <person name="Woyke T."/>
        </authorList>
    </citation>
    <scope>NUCLEOTIDE SEQUENCE</scope>
    <source>
        <strain evidence="1">GVMAG-M-3300023179-91</strain>
    </source>
</reference>
<evidence type="ECO:0000313" key="1">
    <source>
        <dbReference type="EMBL" id="QHT78224.1"/>
    </source>
</evidence>
<organism evidence="1">
    <name type="scientific">viral metagenome</name>
    <dbReference type="NCBI Taxonomy" id="1070528"/>
    <lineage>
        <taxon>unclassified sequences</taxon>
        <taxon>metagenomes</taxon>
        <taxon>organismal metagenomes</taxon>
    </lineage>
</organism>
<name>A0A6C0HCQ0_9ZZZZ</name>
<sequence>MEDELLTQYYERRDDFFRLTSNSHYIFEVTKCCGYSEWVSVYKDAPLSRIYENINWQFSGLKPENLYVSNESGEKMDILCDDSRSIRKLVSENSVFFRPIYPMPCSVVYRIYWDKGCCCKNENENEKEK</sequence>
<dbReference type="EMBL" id="MN739930">
    <property type="protein sequence ID" value="QHT78224.1"/>
    <property type="molecule type" value="Genomic_DNA"/>
</dbReference>
<dbReference type="AlphaFoldDB" id="A0A6C0HCQ0"/>
<proteinExistence type="predicted"/>
<accession>A0A6C0HCQ0</accession>
<protein>
    <submittedName>
        <fullName evidence="1">Uncharacterized protein</fullName>
    </submittedName>
</protein>